<keyword evidence="2" id="KW-1185">Reference proteome</keyword>
<gene>
    <name evidence="1" type="ORF">EA473_14050</name>
</gene>
<name>A0A3N6LUB4_NATCH</name>
<organism evidence="1 2">
    <name type="scientific">Natrarchaeobius chitinivorans</name>
    <dbReference type="NCBI Taxonomy" id="1679083"/>
    <lineage>
        <taxon>Archaea</taxon>
        <taxon>Methanobacteriati</taxon>
        <taxon>Methanobacteriota</taxon>
        <taxon>Stenosarchaea group</taxon>
        <taxon>Halobacteria</taxon>
        <taxon>Halobacteriales</taxon>
        <taxon>Natrialbaceae</taxon>
        <taxon>Natrarchaeobius</taxon>
    </lineage>
</organism>
<dbReference type="EMBL" id="REGA01000012">
    <property type="protein sequence ID" value="RQG93833.1"/>
    <property type="molecule type" value="Genomic_DNA"/>
</dbReference>
<sequence length="194" mass="23075">MIPSVVVGGNWDRELRAFQDDVVFRSFEKRFNEGVGWNQTPYYSRMKEWIAKYGSYKGMTDTTDLDRCCSQIEKLYTMIKRDGYTTQRRLSKRKIQGLDYEPYFPLEQKQITVYVARDGELLWCAGAHRLSIAKILELESIPVRIRVRYEKWKELRDRVYEGSEQDEIWTKNHPDLDPRSGKAVHTHLTKFHMV</sequence>
<proteinExistence type="predicted"/>
<dbReference type="AlphaFoldDB" id="A0A3N6LUB4"/>
<comment type="caution">
    <text evidence="1">The sequence shown here is derived from an EMBL/GenBank/DDBJ whole genome shotgun (WGS) entry which is preliminary data.</text>
</comment>
<dbReference type="Proteomes" id="UP000282323">
    <property type="component" value="Unassembled WGS sequence"/>
</dbReference>
<protein>
    <submittedName>
        <fullName evidence="1">Uncharacterized protein</fullName>
    </submittedName>
</protein>
<evidence type="ECO:0000313" key="1">
    <source>
        <dbReference type="EMBL" id="RQG93833.1"/>
    </source>
</evidence>
<reference evidence="1 2" key="1">
    <citation type="submission" date="2018-10" db="EMBL/GenBank/DDBJ databases">
        <title>Natrarchaeobius chitinivorans gen. nov., sp. nov., and Natrarchaeobius haloalkaliphilus sp. nov., alkaliphilic, chitin-utilizing haloarchaea from hypersaline alkaline lakes.</title>
        <authorList>
            <person name="Sorokin D.Y."/>
            <person name="Elcheninov A.G."/>
            <person name="Kostrikina N.A."/>
            <person name="Bale N.J."/>
            <person name="Sinninghe Damste J.S."/>
            <person name="Khijniak T.V."/>
            <person name="Kublanov I.V."/>
            <person name="Toshchakov S.V."/>
        </authorList>
    </citation>
    <scope>NUCLEOTIDE SEQUENCE [LARGE SCALE GENOMIC DNA]</scope>
    <source>
        <strain evidence="1 2">AArcht4T</strain>
    </source>
</reference>
<accession>A0A3N6LUB4</accession>
<evidence type="ECO:0000313" key="2">
    <source>
        <dbReference type="Proteomes" id="UP000282323"/>
    </source>
</evidence>